<dbReference type="AlphaFoldDB" id="A0A511N1S9"/>
<dbReference type="Gene3D" id="1.10.3430.10">
    <property type="entry name" value="Ammonium transporter AmtB like domains"/>
    <property type="match status" value="1"/>
</dbReference>
<keyword evidence="4 8" id="KW-0812">Transmembrane</keyword>
<keyword evidence="6 8" id="KW-0472">Membrane</keyword>
<feature type="transmembrane region" description="Helical" evidence="8">
    <location>
        <begin position="193"/>
        <end position="216"/>
    </location>
</feature>
<comment type="caution">
    <text evidence="11">The sequence shown here is derived from an EMBL/GenBank/DDBJ whole genome shotgun (WGS) entry which is preliminary data.</text>
</comment>
<dbReference type="EMBL" id="BJXB01000009">
    <property type="protein sequence ID" value="GEM46789.1"/>
    <property type="molecule type" value="Genomic_DNA"/>
</dbReference>
<feature type="transmembrane region" description="Helical" evidence="8">
    <location>
        <begin position="68"/>
        <end position="90"/>
    </location>
</feature>
<reference evidence="11 12" key="1">
    <citation type="submission" date="2019-07" db="EMBL/GenBank/DDBJ databases">
        <title>Whole genome shotgun sequence of Deinococcus cellulosilyticus NBRC 106333.</title>
        <authorList>
            <person name="Hosoyama A."/>
            <person name="Uohara A."/>
            <person name="Ohji S."/>
            <person name="Ichikawa N."/>
        </authorList>
    </citation>
    <scope>NUCLEOTIDE SEQUENCE [LARGE SCALE GENOMIC DNA]</scope>
    <source>
        <strain evidence="11 12">NBRC 106333</strain>
    </source>
</reference>
<dbReference type="Pfam" id="PF00909">
    <property type="entry name" value="Ammonium_transp"/>
    <property type="match status" value="1"/>
</dbReference>
<evidence type="ECO:0000256" key="2">
    <source>
        <dbReference type="ARBA" id="ARBA00005887"/>
    </source>
</evidence>
<feature type="transmembrane region" description="Helical" evidence="8">
    <location>
        <begin position="228"/>
        <end position="249"/>
    </location>
</feature>
<dbReference type="InterPro" id="IPR001905">
    <property type="entry name" value="Ammonium_transpt"/>
</dbReference>
<dbReference type="GO" id="GO:0005886">
    <property type="term" value="C:plasma membrane"/>
    <property type="evidence" value="ECO:0007669"/>
    <property type="project" value="UniProtKB-SubCell"/>
</dbReference>
<feature type="domain" description="Ammonium transporter AmtB-like" evidence="10">
    <location>
        <begin position="35"/>
        <end position="437"/>
    </location>
</feature>
<comment type="subcellular location">
    <subcellularLocation>
        <location evidence="8">Cell membrane</location>
        <topology evidence="8">Multi-pass membrane protein</topology>
    </subcellularLocation>
    <subcellularLocation>
        <location evidence="1">Membrane</location>
        <topology evidence="1">Multi-pass membrane protein</topology>
    </subcellularLocation>
</comment>
<dbReference type="InterPro" id="IPR029020">
    <property type="entry name" value="Ammonium/urea_transptr"/>
</dbReference>
<feature type="transmembrane region" description="Helical" evidence="8">
    <location>
        <begin position="316"/>
        <end position="333"/>
    </location>
</feature>
<feature type="transmembrane region" description="Helical" evidence="8">
    <location>
        <begin position="385"/>
        <end position="407"/>
    </location>
</feature>
<dbReference type="PANTHER" id="PTHR43029:SF10">
    <property type="entry name" value="AMMONIUM TRANSPORTER MEP2"/>
    <property type="match status" value="1"/>
</dbReference>
<proteinExistence type="inferred from homology"/>
<gene>
    <name evidence="11" type="ORF">DC3_24240</name>
</gene>
<evidence type="ECO:0000256" key="8">
    <source>
        <dbReference type="RuleBase" id="RU362002"/>
    </source>
</evidence>
<evidence type="ECO:0000256" key="4">
    <source>
        <dbReference type="ARBA" id="ARBA00022692"/>
    </source>
</evidence>
<dbReference type="NCBIfam" id="TIGR00836">
    <property type="entry name" value="amt"/>
    <property type="match status" value="1"/>
</dbReference>
<keyword evidence="9" id="KW-0732">Signal</keyword>
<evidence type="ECO:0000256" key="1">
    <source>
        <dbReference type="ARBA" id="ARBA00004141"/>
    </source>
</evidence>
<feature type="transmembrane region" description="Helical" evidence="8">
    <location>
        <begin position="131"/>
        <end position="153"/>
    </location>
</feature>
<dbReference type="Proteomes" id="UP000321306">
    <property type="component" value="Unassembled WGS sequence"/>
</dbReference>
<feature type="transmembrane region" description="Helical" evidence="8">
    <location>
        <begin position="261"/>
        <end position="280"/>
    </location>
</feature>
<accession>A0A511N1S9</accession>
<keyword evidence="3 8" id="KW-0813">Transport</keyword>
<feature type="transmembrane region" description="Helical" evidence="8">
    <location>
        <begin position="292"/>
        <end position="310"/>
    </location>
</feature>
<feature type="transmembrane region" description="Helical" evidence="8">
    <location>
        <begin position="37"/>
        <end position="56"/>
    </location>
</feature>
<evidence type="ECO:0000259" key="10">
    <source>
        <dbReference type="Pfam" id="PF00909"/>
    </source>
</evidence>
<evidence type="ECO:0000256" key="5">
    <source>
        <dbReference type="ARBA" id="ARBA00022989"/>
    </source>
</evidence>
<feature type="transmembrane region" description="Helical" evidence="8">
    <location>
        <begin position="160"/>
        <end position="181"/>
    </location>
</feature>
<protein>
    <recommendedName>
        <fullName evidence="8">Ammonium transporter</fullName>
    </recommendedName>
</protein>
<dbReference type="PANTHER" id="PTHR43029">
    <property type="entry name" value="AMMONIUM TRANSPORTER MEP2"/>
    <property type="match status" value="1"/>
</dbReference>
<dbReference type="GO" id="GO:0008519">
    <property type="term" value="F:ammonium channel activity"/>
    <property type="evidence" value="ECO:0007669"/>
    <property type="project" value="InterPro"/>
</dbReference>
<dbReference type="SUPFAM" id="SSF111352">
    <property type="entry name" value="Ammonium transporter"/>
    <property type="match status" value="1"/>
</dbReference>
<keyword evidence="7 8" id="KW-0924">Ammonia transport</keyword>
<evidence type="ECO:0000313" key="12">
    <source>
        <dbReference type="Proteomes" id="UP000321306"/>
    </source>
</evidence>
<evidence type="ECO:0000256" key="6">
    <source>
        <dbReference type="ARBA" id="ARBA00023136"/>
    </source>
</evidence>
<evidence type="ECO:0000256" key="3">
    <source>
        <dbReference type="ARBA" id="ARBA00022448"/>
    </source>
</evidence>
<feature type="transmembrane region" description="Helical" evidence="8">
    <location>
        <begin position="345"/>
        <end position="365"/>
    </location>
</feature>
<dbReference type="RefSeq" id="WP_146884584.1">
    <property type="nucleotide sequence ID" value="NZ_BJXB01000009.1"/>
</dbReference>
<keyword evidence="5 8" id="KW-1133">Transmembrane helix</keyword>
<feature type="signal peptide" evidence="9">
    <location>
        <begin position="1"/>
        <end position="21"/>
    </location>
</feature>
<evidence type="ECO:0000313" key="11">
    <source>
        <dbReference type="EMBL" id="GEM46789.1"/>
    </source>
</evidence>
<feature type="chain" id="PRO_5021900784" description="Ammonium transporter" evidence="9">
    <location>
        <begin position="22"/>
        <end position="454"/>
    </location>
</feature>
<keyword evidence="12" id="KW-1185">Reference proteome</keyword>
<name>A0A511N1S9_DEIC1</name>
<evidence type="ECO:0000256" key="7">
    <source>
        <dbReference type="ARBA" id="ARBA00023177"/>
    </source>
</evidence>
<comment type="similarity">
    <text evidence="2 8">Belongs to the ammonia transporter channel (TC 1.A.11.2) family.</text>
</comment>
<sequence>MKRNFRPHLLLLLFLIASAHAQQTVPLTLDRGDTAWMLMSSALVLLMTPGLAFFYGGLTRTKSVLNTIMMGFGTMGLVGVLWVMLGYTLAFGDNGSSPYIGSLENAFMQGIDQNTLWGTFEAATGHAIPKYVFVMFQGMFAIITAALISGALIDRMKFSAFMVFIACWTLLVYSPLAHWVWDASGWLFKLGALDFAGGTVVHISSGVSALVAATLLGERMKTTKRQAVPHNIPYVLLGAGLLWFGWFGFNAGSALGANGSASLAFITTSTATSAAMLAWVLWEALRGQRPSAIGAATGSVVGLVAITPAAGFVSPMSAILIGMIAASCSFWVIQYKHRLKADDALDVFACHAVGGTVGSLLTGVFASKAVNGAYSGVIDGNWAQLGIQAVGVLAAVAVAAAGTWTLMKLLDAVFRVRVTPPYETAGLDLSEHAQEAYQEEKYPPLGTPSVVSGD</sequence>
<dbReference type="OrthoDB" id="9814202at2"/>
<dbReference type="InterPro" id="IPR024041">
    <property type="entry name" value="NH4_transpt_AmtB-like_dom"/>
</dbReference>
<evidence type="ECO:0000256" key="9">
    <source>
        <dbReference type="SAM" id="SignalP"/>
    </source>
</evidence>
<organism evidence="11 12">
    <name type="scientific">Deinococcus cellulosilyticus (strain DSM 18568 / NBRC 106333 / KACC 11606 / 5516J-15)</name>
    <dbReference type="NCBI Taxonomy" id="1223518"/>
    <lineage>
        <taxon>Bacteria</taxon>
        <taxon>Thermotogati</taxon>
        <taxon>Deinococcota</taxon>
        <taxon>Deinococci</taxon>
        <taxon>Deinococcales</taxon>
        <taxon>Deinococcaceae</taxon>
        <taxon>Deinococcus</taxon>
    </lineage>
</organism>